<dbReference type="SUPFAM" id="SSF51735">
    <property type="entry name" value="NAD(P)-binding Rossmann-fold domains"/>
    <property type="match status" value="1"/>
</dbReference>
<dbReference type="Pfam" id="PF00106">
    <property type="entry name" value="adh_short"/>
    <property type="match status" value="1"/>
</dbReference>
<dbReference type="InterPro" id="IPR002347">
    <property type="entry name" value="SDR_fam"/>
</dbReference>
<dbReference type="EMBL" id="FN653129">
    <property type="protein sequence ID" value="CBY12583.1"/>
    <property type="molecule type" value="Genomic_DNA"/>
</dbReference>
<keyword evidence="3" id="KW-1185">Reference proteome</keyword>
<dbReference type="FunCoup" id="E4XS35">
    <property type="interactions" value="49"/>
</dbReference>
<dbReference type="AlphaFoldDB" id="E4XS35"/>
<dbReference type="GO" id="GO:0016491">
    <property type="term" value="F:oxidoreductase activity"/>
    <property type="evidence" value="ECO:0007669"/>
    <property type="project" value="UniProtKB-KW"/>
</dbReference>
<dbReference type="InterPro" id="IPR036291">
    <property type="entry name" value="NAD(P)-bd_dom_sf"/>
</dbReference>
<sequence length="325" mass="36604">MVFWLGSAEFDREKKHRLDGKLVAITGASCGIGLSTAILCAQRGASLLLLCRNLSKMSNAAEQIREKAPSTQILEFQLDLADTKTVSKAIKDIKMREIKIDILVLNAGLYFYEPTECLYNINSIQVVNHYSHFYLLHELLENLKGSEDDPARVVALSSMAHNGADADGTFWKTYSSPEELATELGTGIKKIGMKAYCESKLANILHMREMAKRYPEIKFMSVHPGVVNSEFGQKIAQGESFKGTWLGWFMNSWLVQKFFSTMIKSSDQGAQTSMYCICAPEAESWHYYKECATAEVKIKGSKNINEAQDELWQLSMKFIEENCKN</sequence>
<dbReference type="OrthoDB" id="191139at2759"/>
<keyword evidence="1" id="KW-0560">Oxidoreductase</keyword>
<evidence type="ECO:0000256" key="1">
    <source>
        <dbReference type="ARBA" id="ARBA00023002"/>
    </source>
</evidence>
<dbReference type="PANTHER" id="PTHR43157:SF31">
    <property type="entry name" value="PHOSPHATIDYLINOSITOL-GLYCAN BIOSYNTHESIS CLASS F PROTEIN"/>
    <property type="match status" value="1"/>
</dbReference>
<dbReference type="Gene3D" id="3.40.50.720">
    <property type="entry name" value="NAD(P)-binding Rossmann-like Domain"/>
    <property type="match status" value="1"/>
</dbReference>
<accession>E4XS35</accession>
<organism evidence="2">
    <name type="scientific">Oikopleura dioica</name>
    <name type="common">Tunicate</name>
    <dbReference type="NCBI Taxonomy" id="34765"/>
    <lineage>
        <taxon>Eukaryota</taxon>
        <taxon>Metazoa</taxon>
        <taxon>Chordata</taxon>
        <taxon>Tunicata</taxon>
        <taxon>Appendicularia</taxon>
        <taxon>Copelata</taxon>
        <taxon>Oikopleuridae</taxon>
        <taxon>Oikopleura</taxon>
    </lineage>
</organism>
<evidence type="ECO:0000313" key="3">
    <source>
        <dbReference type="Proteomes" id="UP000001307"/>
    </source>
</evidence>
<evidence type="ECO:0000313" key="2">
    <source>
        <dbReference type="EMBL" id="CBY12583.1"/>
    </source>
</evidence>
<dbReference type="InParanoid" id="E4XS35"/>
<gene>
    <name evidence="2" type="ORF">GSOID_T00001983001</name>
</gene>
<dbReference type="PANTHER" id="PTHR43157">
    <property type="entry name" value="PHOSPHATIDYLINOSITOL-GLYCAN BIOSYNTHESIS CLASS F PROTEIN-RELATED"/>
    <property type="match status" value="1"/>
</dbReference>
<dbReference type="Proteomes" id="UP000001307">
    <property type="component" value="Unassembled WGS sequence"/>
</dbReference>
<name>E4XS35_OIKDI</name>
<protein>
    <submittedName>
        <fullName evidence="2">Uncharacterized protein</fullName>
    </submittedName>
</protein>
<dbReference type="PRINTS" id="PR00081">
    <property type="entry name" value="GDHRDH"/>
</dbReference>
<proteinExistence type="predicted"/>
<reference evidence="2" key="1">
    <citation type="journal article" date="2010" name="Science">
        <title>Plasticity of animal genome architecture unmasked by rapid evolution of a pelagic tunicate.</title>
        <authorList>
            <person name="Denoeud F."/>
            <person name="Henriet S."/>
            <person name="Mungpakdee S."/>
            <person name="Aury J.M."/>
            <person name="Da Silva C."/>
            <person name="Brinkmann H."/>
            <person name="Mikhaleva J."/>
            <person name="Olsen L.C."/>
            <person name="Jubin C."/>
            <person name="Canestro C."/>
            <person name="Bouquet J.M."/>
            <person name="Danks G."/>
            <person name="Poulain J."/>
            <person name="Campsteijn C."/>
            <person name="Adamski M."/>
            <person name="Cross I."/>
            <person name="Yadetie F."/>
            <person name="Muffato M."/>
            <person name="Louis A."/>
            <person name="Butcher S."/>
            <person name="Tsagkogeorga G."/>
            <person name="Konrad A."/>
            <person name="Singh S."/>
            <person name="Jensen M.F."/>
            <person name="Cong E.H."/>
            <person name="Eikeseth-Otteraa H."/>
            <person name="Noel B."/>
            <person name="Anthouard V."/>
            <person name="Porcel B.M."/>
            <person name="Kachouri-Lafond R."/>
            <person name="Nishino A."/>
            <person name="Ugolini M."/>
            <person name="Chourrout P."/>
            <person name="Nishida H."/>
            <person name="Aasland R."/>
            <person name="Huzurbazar S."/>
            <person name="Westhof E."/>
            <person name="Delsuc F."/>
            <person name="Lehrach H."/>
            <person name="Reinhardt R."/>
            <person name="Weissenbach J."/>
            <person name="Roy S.W."/>
            <person name="Artiguenave F."/>
            <person name="Postlethwait J.H."/>
            <person name="Manak J.R."/>
            <person name="Thompson E.M."/>
            <person name="Jaillon O."/>
            <person name="Du Pasquier L."/>
            <person name="Boudinot P."/>
            <person name="Liberles D.A."/>
            <person name="Volff J.N."/>
            <person name="Philippe H."/>
            <person name="Lenhard B."/>
            <person name="Roest Crollius H."/>
            <person name="Wincker P."/>
            <person name="Chourrout D."/>
        </authorList>
    </citation>
    <scope>NUCLEOTIDE SEQUENCE [LARGE SCALE GENOMIC DNA]</scope>
</reference>